<proteinExistence type="predicted"/>
<sequence>MGCDGLCILCTRNISSCTDKSLDQIDRKARCWCWCRCCQAKKLTVLLKALVLGTRLSKGMQSRKLDVTPYHSACHK</sequence>
<reference evidence="1" key="1">
    <citation type="submission" date="2022-11" db="EMBL/GenBank/DDBJ databases">
        <authorList>
            <person name="Hyden B.L."/>
            <person name="Feng K."/>
            <person name="Yates T."/>
            <person name="Jawdy S."/>
            <person name="Smart L.B."/>
            <person name="Muchero W."/>
        </authorList>
    </citation>
    <scope>NUCLEOTIDE SEQUENCE</scope>
    <source>
        <tissue evidence="1">Shoot tip</tissue>
    </source>
</reference>
<gene>
    <name evidence="1" type="ORF">OIU79_004301</name>
</gene>
<evidence type="ECO:0000313" key="2">
    <source>
        <dbReference type="Proteomes" id="UP001151532"/>
    </source>
</evidence>
<accession>A0A9Q0UA12</accession>
<evidence type="ECO:0000313" key="1">
    <source>
        <dbReference type="EMBL" id="KAJ6726108.1"/>
    </source>
</evidence>
<organism evidence="1 2">
    <name type="scientific">Salix purpurea</name>
    <name type="common">Purple osier willow</name>
    <dbReference type="NCBI Taxonomy" id="77065"/>
    <lineage>
        <taxon>Eukaryota</taxon>
        <taxon>Viridiplantae</taxon>
        <taxon>Streptophyta</taxon>
        <taxon>Embryophyta</taxon>
        <taxon>Tracheophyta</taxon>
        <taxon>Spermatophyta</taxon>
        <taxon>Magnoliopsida</taxon>
        <taxon>eudicotyledons</taxon>
        <taxon>Gunneridae</taxon>
        <taxon>Pentapetalae</taxon>
        <taxon>rosids</taxon>
        <taxon>fabids</taxon>
        <taxon>Malpighiales</taxon>
        <taxon>Salicaceae</taxon>
        <taxon>Saliceae</taxon>
        <taxon>Salix</taxon>
    </lineage>
</organism>
<dbReference type="Proteomes" id="UP001151532">
    <property type="component" value="Chromosome 8"/>
</dbReference>
<name>A0A9Q0UA12_SALPP</name>
<dbReference type="AlphaFoldDB" id="A0A9Q0UA12"/>
<keyword evidence="2" id="KW-1185">Reference proteome</keyword>
<dbReference type="EMBL" id="JAPFFK010000013">
    <property type="protein sequence ID" value="KAJ6726108.1"/>
    <property type="molecule type" value="Genomic_DNA"/>
</dbReference>
<comment type="caution">
    <text evidence="1">The sequence shown here is derived from an EMBL/GenBank/DDBJ whole genome shotgun (WGS) entry which is preliminary data.</text>
</comment>
<protein>
    <submittedName>
        <fullName evidence="1">Uncharacterized protein</fullName>
    </submittedName>
</protein>
<reference evidence="1" key="2">
    <citation type="journal article" date="2023" name="Int. J. Mol. Sci.">
        <title>De Novo Assembly and Annotation of 11 Diverse Shrub Willow (Salix) Genomes Reveals Novel Gene Organization in Sex-Linked Regions.</title>
        <authorList>
            <person name="Hyden B."/>
            <person name="Feng K."/>
            <person name="Yates T.B."/>
            <person name="Jawdy S."/>
            <person name="Cereghino C."/>
            <person name="Smart L.B."/>
            <person name="Muchero W."/>
        </authorList>
    </citation>
    <scope>NUCLEOTIDE SEQUENCE</scope>
    <source>
        <tissue evidence="1">Shoot tip</tissue>
    </source>
</reference>